<gene>
    <name evidence="2" type="ORF">PIB30_042593</name>
</gene>
<dbReference type="EMBL" id="JASCZI010121072">
    <property type="protein sequence ID" value="MED6159465.1"/>
    <property type="molecule type" value="Genomic_DNA"/>
</dbReference>
<accession>A0ABU6UDX1</accession>
<proteinExistence type="predicted"/>
<protein>
    <submittedName>
        <fullName evidence="2">Uncharacterized protein</fullName>
    </submittedName>
</protein>
<sequence>MTVLGSSRKGYTVSRNSSWRTGNWPRRPGGGGIGRGIAGGASAAGLTAWGHPRLDTGGLIAMEWQAEVCATYIGRGGNQKFPARVPSAGHEHMCGLSSRTQRLLKINPTSECVGIAQAACTALLGTFRTSTRNVKVVRIPSSKLPSPKLSYEAALHRGSWMINHATGELPLIRSSLYLRRKPIHRTIGQ</sequence>
<evidence type="ECO:0000256" key="1">
    <source>
        <dbReference type="SAM" id="MobiDB-lite"/>
    </source>
</evidence>
<name>A0ABU6UDX1_9FABA</name>
<evidence type="ECO:0000313" key="3">
    <source>
        <dbReference type="Proteomes" id="UP001341840"/>
    </source>
</evidence>
<dbReference type="Proteomes" id="UP001341840">
    <property type="component" value="Unassembled WGS sequence"/>
</dbReference>
<evidence type="ECO:0000313" key="2">
    <source>
        <dbReference type="EMBL" id="MED6159465.1"/>
    </source>
</evidence>
<comment type="caution">
    <text evidence="2">The sequence shown here is derived from an EMBL/GenBank/DDBJ whole genome shotgun (WGS) entry which is preliminary data.</text>
</comment>
<feature type="region of interest" description="Disordered" evidence="1">
    <location>
        <begin position="1"/>
        <end position="36"/>
    </location>
</feature>
<reference evidence="2 3" key="1">
    <citation type="journal article" date="2023" name="Plants (Basel)">
        <title>Bridging the Gap: Combining Genomics and Transcriptomics Approaches to Understand Stylosanthes scabra, an Orphan Legume from the Brazilian Caatinga.</title>
        <authorList>
            <person name="Ferreira-Neto J.R.C."/>
            <person name="da Silva M.D."/>
            <person name="Binneck E."/>
            <person name="de Melo N.F."/>
            <person name="da Silva R.H."/>
            <person name="de Melo A.L.T.M."/>
            <person name="Pandolfi V."/>
            <person name="Bustamante F.O."/>
            <person name="Brasileiro-Vidal A.C."/>
            <person name="Benko-Iseppon A.M."/>
        </authorList>
    </citation>
    <scope>NUCLEOTIDE SEQUENCE [LARGE SCALE GENOMIC DNA]</scope>
    <source>
        <tissue evidence="2">Leaves</tissue>
    </source>
</reference>
<organism evidence="2 3">
    <name type="scientific">Stylosanthes scabra</name>
    <dbReference type="NCBI Taxonomy" id="79078"/>
    <lineage>
        <taxon>Eukaryota</taxon>
        <taxon>Viridiplantae</taxon>
        <taxon>Streptophyta</taxon>
        <taxon>Embryophyta</taxon>
        <taxon>Tracheophyta</taxon>
        <taxon>Spermatophyta</taxon>
        <taxon>Magnoliopsida</taxon>
        <taxon>eudicotyledons</taxon>
        <taxon>Gunneridae</taxon>
        <taxon>Pentapetalae</taxon>
        <taxon>rosids</taxon>
        <taxon>fabids</taxon>
        <taxon>Fabales</taxon>
        <taxon>Fabaceae</taxon>
        <taxon>Papilionoideae</taxon>
        <taxon>50 kb inversion clade</taxon>
        <taxon>dalbergioids sensu lato</taxon>
        <taxon>Dalbergieae</taxon>
        <taxon>Pterocarpus clade</taxon>
        <taxon>Stylosanthes</taxon>
    </lineage>
</organism>
<keyword evidence="3" id="KW-1185">Reference proteome</keyword>